<feature type="transmembrane region" description="Helical" evidence="1">
    <location>
        <begin position="415"/>
        <end position="434"/>
    </location>
</feature>
<evidence type="ECO:0000313" key="2">
    <source>
        <dbReference type="EMBL" id="SIM37466.1"/>
    </source>
</evidence>
<evidence type="ECO:0000256" key="1">
    <source>
        <dbReference type="SAM" id="Phobius"/>
    </source>
</evidence>
<keyword evidence="1" id="KW-0812">Transmembrane</keyword>
<feature type="transmembrane region" description="Helical" evidence="1">
    <location>
        <begin position="84"/>
        <end position="111"/>
    </location>
</feature>
<protein>
    <submittedName>
        <fullName evidence="2">Multipass membrane protein</fullName>
    </submittedName>
</protein>
<feature type="transmembrane region" description="Helical" evidence="1">
    <location>
        <begin position="178"/>
        <end position="200"/>
    </location>
</feature>
<feature type="transmembrane region" description="Helical" evidence="1">
    <location>
        <begin position="373"/>
        <end position="394"/>
    </location>
</feature>
<proteinExistence type="predicted"/>
<sequence length="472" mass="52322">MFLSVLKLLIKSRFSRNYLLVILFIFIYSIFTVNFGLDDTSNFGSYYLAFFFLLFLLSAIYTGGISTTSADRDFLLTSAIENRVLVPAFFISQALASSLIFISAASASFIILRSNETALLIGIVDIICMAILPISMSLNMAGTPRPARVGVAAIAGLWVISSYLGFPLGPLSFLSGHLFESSLFLIIVTVIATGVSFKAISQESLPFKLSAMATKSKGFRDLFKFMGKQPALAVFELHFKQVDFSSRTASMGNIRVKVNRVSLYTIGLLTTLLGVAFVLFQLYYVRGLSKGSSDSLLYILFPEIYIAWGISLGLSTGTLSKERAWLAFISFPVERYMQLTALAKMAQALFVSVPMIAANVILTILGIPFSFEFIWIFALLVPIYCGISFSMSFYKKTFQITQEDVLPSTYNLTQFILLPVSFIMLVVLFIVAFFAGSLPFIILGAGIFLGVFLFREDHWKNGLYRMVESGYV</sequence>
<feature type="transmembrane region" description="Helical" evidence="1">
    <location>
        <begin position="18"/>
        <end position="37"/>
    </location>
</feature>
<keyword evidence="1" id="KW-0472">Membrane</keyword>
<feature type="transmembrane region" description="Helical" evidence="1">
    <location>
        <begin position="345"/>
        <end position="367"/>
    </location>
</feature>
<keyword evidence="1" id="KW-1133">Transmembrane helix</keyword>
<feature type="transmembrane region" description="Helical" evidence="1">
    <location>
        <begin position="43"/>
        <end position="63"/>
    </location>
</feature>
<feature type="transmembrane region" description="Helical" evidence="1">
    <location>
        <begin position="296"/>
        <end position="314"/>
    </location>
</feature>
<gene>
    <name evidence="2" type="ORF">CSP5_0293</name>
</gene>
<reference evidence="2 3" key="1">
    <citation type="submission" date="2016-04" db="EMBL/GenBank/DDBJ databases">
        <authorList>
            <person name="Evans L.H."/>
            <person name="Alamgir A."/>
            <person name="Owens N."/>
            <person name="Weber N.D."/>
            <person name="Virtaneva K."/>
            <person name="Barbian K."/>
            <person name="Babar A."/>
            <person name="Rosenke K."/>
        </authorList>
    </citation>
    <scope>NUCLEOTIDE SEQUENCE [LARGE SCALE GENOMIC DNA]</scope>
    <source>
        <strain evidence="3">S5(T) (JCM 30642 \VKM B-2941)</strain>
    </source>
</reference>
<accession>A0A1N5SNA4</accession>
<feature type="transmembrane region" description="Helical" evidence="1">
    <location>
        <begin position="440"/>
        <end position="456"/>
    </location>
</feature>
<organism evidence="2 3">
    <name type="scientific">Cuniculiplasma divulgatum</name>
    <dbReference type="NCBI Taxonomy" id="1673428"/>
    <lineage>
        <taxon>Archaea</taxon>
        <taxon>Methanobacteriati</taxon>
        <taxon>Thermoplasmatota</taxon>
        <taxon>Thermoplasmata</taxon>
        <taxon>Thermoplasmatales</taxon>
        <taxon>Cuniculiplasmataceae</taxon>
        <taxon>Cuniculiplasma</taxon>
    </lineage>
</organism>
<name>A0A1N5SNA4_9ARCH</name>
<feature type="transmembrane region" description="Helical" evidence="1">
    <location>
        <begin position="147"/>
        <end position="166"/>
    </location>
</feature>
<dbReference type="EMBL" id="LT671858">
    <property type="protein sequence ID" value="SIM37466.1"/>
    <property type="molecule type" value="Genomic_DNA"/>
</dbReference>
<dbReference type="GeneID" id="41587596"/>
<feature type="transmembrane region" description="Helical" evidence="1">
    <location>
        <begin position="117"/>
        <end position="135"/>
    </location>
</feature>
<evidence type="ECO:0000313" key="3">
    <source>
        <dbReference type="Proteomes" id="UP000195607"/>
    </source>
</evidence>
<feature type="transmembrane region" description="Helical" evidence="1">
    <location>
        <begin position="261"/>
        <end position="284"/>
    </location>
</feature>
<dbReference type="AlphaFoldDB" id="A0A1N5SNA4"/>
<dbReference type="Proteomes" id="UP000195607">
    <property type="component" value="Chromosome I"/>
</dbReference>
<dbReference type="RefSeq" id="WP_148689516.1">
    <property type="nucleotide sequence ID" value="NZ_LT671858.1"/>
</dbReference>